<dbReference type="EC" id="3.1.-.-" evidence="1"/>
<organism evidence="2 3">
    <name type="scientific">Candidatus Methylomirabilis limnetica</name>
    <dbReference type="NCBI Taxonomy" id="2033718"/>
    <lineage>
        <taxon>Bacteria</taxon>
        <taxon>Candidatus Methylomirabilota</taxon>
        <taxon>Candidatus Methylomirabilia</taxon>
        <taxon>Candidatus Methylomirabilales</taxon>
        <taxon>Candidatus Methylomirabilaceae</taxon>
        <taxon>Candidatus Methylomirabilis</taxon>
    </lineage>
</organism>
<dbReference type="Proteomes" id="UP000241436">
    <property type="component" value="Unassembled WGS sequence"/>
</dbReference>
<dbReference type="InterPro" id="IPR003477">
    <property type="entry name" value="PemK-like"/>
</dbReference>
<keyword evidence="1" id="KW-0378">Hydrolase</keyword>
<gene>
    <name evidence="2" type="ORF">CLG94_03460</name>
</gene>
<accession>A0A2T4U041</accession>
<dbReference type="PIRSF" id="PIRSF033490">
    <property type="entry name" value="MazF"/>
    <property type="match status" value="1"/>
</dbReference>
<dbReference type="PANTHER" id="PTHR33988:SF2">
    <property type="entry name" value="ENDORIBONUCLEASE MAZF"/>
    <property type="match status" value="1"/>
</dbReference>
<reference evidence="3" key="2">
    <citation type="journal article" date="2018" name="Environ. Microbiol.">
        <title>Bloom of a denitrifying methanotroph, 'Candidatus Methylomirabilis limnetica', in a deep stratified lake.</title>
        <authorList>
            <person name="Graf J.S."/>
            <person name="Mayr M.J."/>
            <person name="Marchant H.K."/>
            <person name="Tienken D."/>
            <person name="Hach P.F."/>
            <person name="Brand A."/>
            <person name="Schubert C.J."/>
            <person name="Kuypers M.M."/>
            <person name="Milucka J."/>
        </authorList>
    </citation>
    <scope>NUCLEOTIDE SEQUENCE [LARGE SCALE GENOMIC DNA]</scope>
    <source>
        <strain evidence="3">Zug</strain>
    </source>
</reference>
<dbReference type="OrthoDB" id="9793906at2"/>
<evidence type="ECO:0000313" key="3">
    <source>
        <dbReference type="Proteomes" id="UP000241436"/>
    </source>
</evidence>
<dbReference type="EMBL" id="NVQC01000013">
    <property type="protein sequence ID" value="PTL36740.1"/>
    <property type="molecule type" value="Genomic_DNA"/>
</dbReference>
<proteinExistence type="inferred from homology"/>
<dbReference type="RefSeq" id="WP_107561494.1">
    <property type="nucleotide sequence ID" value="NZ_NVQC01000013.1"/>
</dbReference>
<dbReference type="GO" id="GO:0004521">
    <property type="term" value="F:RNA endonuclease activity"/>
    <property type="evidence" value="ECO:0007669"/>
    <property type="project" value="TreeGrafter"/>
</dbReference>
<dbReference type="GO" id="GO:0006402">
    <property type="term" value="P:mRNA catabolic process"/>
    <property type="evidence" value="ECO:0007669"/>
    <property type="project" value="TreeGrafter"/>
</dbReference>
<dbReference type="PANTHER" id="PTHR33988">
    <property type="entry name" value="ENDORIBONUCLEASE MAZF-RELATED"/>
    <property type="match status" value="1"/>
</dbReference>
<keyword evidence="1" id="KW-0540">Nuclease</keyword>
<keyword evidence="1" id="KW-0255">Endonuclease</keyword>
<dbReference type="GO" id="GO:0003677">
    <property type="term" value="F:DNA binding"/>
    <property type="evidence" value="ECO:0007669"/>
    <property type="project" value="InterPro"/>
</dbReference>
<evidence type="ECO:0000256" key="1">
    <source>
        <dbReference type="PIRNR" id="PIRNR033490"/>
    </source>
</evidence>
<comment type="similarity">
    <text evidence="1">Belongs to the PemK/MazF family.</text>
</comment>
<dbReference type="GO" id="GO:0016787">
    <property type="term" value="F:hydrolase activity"/>
    <property type="evidence" value="ECO:0007669"/>
    <property type="project" value="UniProtKB-KW"/>
</dbReference>
<comment type="caution">
    <text evidence="2">The sequence shown here is derived from an EMBL/GenBank/DDBJ whole genome shotgun (WGS) entry which is preliminary data.</text>
</comment>
<protein>
    <recommendedName>
        <fullName evidence="1">mRNA interferase</fullName>
        <ecNumber evidence="1">3.1.-.-</ecNumber>
    </recommendedName>
</protein>
<dbReference type="AlphaFoldDB" id="A0A2T4U041"/>
<reference evidence="2 3" key="1">
    <citation type="submission" date="2017-09" db="EMBL/GenBank/DDBJ databases">
        <title>Bloom of a denitrifying methanotroph, Candidatus Methylomirabilis limnetica, in a deep stratified lake.</title>
        <authorList>
            <person name="Graf J.S."/>
            <person name="Marchant H.K."/>
            <person name="Tienken D."/>
            <person name="Hach P.F."/>
            <person name="Brand A."/>
            <person name="Schubert C.J."/>
            <person name="Kuypers M.M."/>
            <person name="Milucka J."/>
        </authorList>
    </citation>
    <scope>NUCLEOTIDE SEQUENCE [LARGE SCALE GENOMIC DNA]</scope>
    <source>
        <strain evidence="2 3">Zug</strain>
    </source>
</reference>
<name>A0A2T4U041_9BACT</name>
<evidence type="ECO:0000313" key="2">
    <source>
        <dbReference type="EMBL" id="PTL36740.1"/>
    </source>
</evidence>
<keyword evidence="3" id="KW-1185">Reference proteome</keyword>
<dbReference type="Gene3D" id="2.30.30.110">
    <property type="match status" value="1"/>
</dbReference>
<dbReference type="SUPFAM" id="SSF50118">
    <property type="entry name" value="Cell growth inhibitor/plasmid maintenance toxic component"/>
    <property type="match status" value="1"/>
</dbReference>
<dbReference type="InterPro" id="IPR011067">
    <property type="entry name" value="Plasmid_toxin/cell-grow_inhib"/>
</dbReference>
<sequence length="108" mass="11984">MGMEVKRFEVYLVNLDPTVGSEIKKSRPCLIISPDELNRFIATVIVAPMTTKGRDYPSRVSCVSQGKQAQIVLDQIRTVDKSRLVKRLGKVGPQTQSAVFSTLAELFS</sequence>
<comment type="function">
    <text evidence="1">Toxic component of a type II toxin-antitoxin (TA) system.</text>
</comment>
<dbReference type="Pfam" id="PF02452">
    <property type="entry name" value="PemK_toxin"/>
    <property type="match status" value="1"/>
</dbReference>
<dbReference type="GO" id="GO:0016075">
    <property type="term" value="P:rRNA catabolic process"/>
    <property type="evidence" value="ECO:0007669"/>
    <property type="project" value="TreeGrafter"/>
</dbReference>